<reference evidence="7 8" key="1">
    <citation type="submission" date="2018-02" db="EMBL/GenBank/DDBJ databases">
        <title>The genomes of Aspergillus section Nigri reveals drivers in fungal speciation.</title>
        <authorList>
            <consortium name="DOE Joint Genome Institute"/>
            <person name="Vesth T.C."/>
            <person name="Nybo J."/>
            <person name="Theobald S."/>
            <person name="Brandl J."/>
            <person name="Frisvad J.C."/>
            <person name="Nielsen K.F."/>
            <person name="Lyhne E.K."/>
            <person name="Kogle M.E."/>
            <person name="Kuo A."/>
            <person name="Riley R."/>
            <person name="Clum A."/>
            <person name="Nolan M."/>
            <person name="Lipzen A."/>
            <person name="Salamov A."/>
            <person name="Henrissat B."/>
            <person name="Wiebenga A."/>
            <person name="De vries R.P."/>
            <person name="Grigoriev I.V."/>
            <person name="Mortensen U.H."/>
            <person name="Andersen M.R."/>
            <person name="Baker S.E."/>
        </authorList>
    </citation>
    <scope>NUCLEOTIDE SEQUENCE [LARGE SCALE GENOMIC DNA]</scope>
    <source>
        <strain evidence="7 8">CBS 115571</strain>
    </source>
</reference>
<dbReference type="PANTHER" id="PTHR22847">
    <property type="entry name" value="WD40 REPEAT PROTEIN"/>
    <property type="match status" value="1"/>
</dbReference>
<evidence type="ECO:0000256" key="2">
    <source>
        <dbReference type="ARBA" id="ARBA00022737"/>
    </source>
</evidence>
<dbReference type="InterPro" id="IPR001680">
    <property type="entry name" value="WD40_rpt"/>
</dbReference>
<evidence type="ECO:0000256" key="1">
    <source>
        <dbReference type="ARBA" id="ARBA00022574"/>
    </source>
</evidence>
<organism evidence="7 8">
    <name type="scientific">Aspergillus violaceofuscus (strain CBS 115571)</name>
    <dbReference type="NCBI Taxonomy" id="1450538"/>
    <lineage>
        <taxon>Eukaryota</taxon>
        <taxon>Fungi</taxon>
        <taxon>Dikarya</taxon>
        <taxon>Ascomycota</taxon>
        <taxon>Pezizomycotina</taxon>
        <taxon>Eurotiomycetes</taxon>
        <taxon>Eurotiomycetidae</taxon>
        <taxon>Eurotiales</taxon>
        <taxon>Aspergillaceae</taxon>
        <taxon>Aspergillus</taxon>
    </lineage>
</organism>
<dbReference type="EMBL" id="KZ825102">
    <property type="protein sequence ID" value="PYI24359.1"/>
    <property type="molecule type" value="Genomic_DNA"/>
</dbReference>
<dbReference type="PANTHER" id="PTHR22847:SF637">
    <property type="entry name" value="WD REPEAT DOMAIN 5B"/>
    <property type="match status" value="1"/>
</dbReference>
<dbReference type="Gene3D" id="2.130.10.10">
    <property type="entry name" value="YVTN repeat-like/Quinoprotein amine dehydrogenase"/>
    <property type="match status" value="2"/>
</dbReference>
<dbReference type="InterPro" id="IPR015943">
    <property type="entry name" value="WD40/YVTN_repeat-like_dom_sf"/>
</dbReference>
<evidence type="ECO:0000256" key="5">
    <source>
        <dbReference type="ARBA" id="ARBA00043913"/>
    </source>
</evidence>
<name>A0A2V5HJ00_ASPV1</name>
<proteinExistence type="inferred from homology"/>
<dbReference type="AlphaFoldDB" id="A0A2V5HJ00"/>
<evidence type="ECO:0000313" key="7">
    <source>
        <dbReference type="EMBL" id="PYI24359.1"/>
    </source>
</evidence>
<comment type="similarity">
    <text evidence="3">Belongs to the WD repeat MDV1/CAF4 family.</text>
</comment>
<evidence type="ECO:0000313" key="8">
    <source>
        <dbReference type="Proteomes" id="UP000249829"/>
    </source>
</evidence>
<dbReference type="GO" id="GO:1990234">
    <property type="term" value="C:transferase complex"/>
    <property type="evidence" value="ECO:0007669"/>
    <property type="project" value="UniProtKB-ARBA"/>
</dbReference>
<keyword evidence="1" id="KW-0853">WD repeat</keyword>
<dbReference type="SUPFAM" id="SSF50960">
    <property type="entry name" value="TolB, C-terminal domain"/>
    <property type="match status" value="1"/>
</dbReference>
<evidence type="ECO:0000256" key="6">
    <source>
        <dbReference type="SAM" id="MobiDB-lite"/>
    </source>
</evidence>
<sequence length="191" mass="20250">MAVALSRSGIMIAVCLSTLDTDAKYSGLIALSPDGNLLASGYCGIRIWDIHRGECLKTLGGCIGSINAIGFTSNGQIITAETLGIMICDVESGKCLRTFRRSYETYSLALSLDGHVVSSTGDGRIEIWNPEGDGAPKMLLGHTVKAISIALSSIGNIISGSEDYTDNEEEDEKRNDQTGARSQDLIGVNDT</sequence>
<evidence type="ECO:0000256" key="4">
    <source>
        <dbReference type="ARBA" id="ARBA00039789"/>
    </source>
</evidence>
<dbReference type="STRING" id="1450538.A0A2V5HJ00"/>
<protein>
    <recommendedName>
        <fullName evidence="4">Mitochondrial division protein 1</fullName>
    </recommendedName>
</protein>
<keyword evidence="2" id="KW-0677">Repeat</keyword>
<accession>A0A2V5HJ00</accession>
<feature type="region of interest" description="Disordered" evidence="6">
    <location>
        <begin position="160"/>
        <end position="191"/>
    </location>
</feature>
<keyword evidence="8" id="KW-1185">Reference proteome</keyword>
<comment type="function">
    <text evidence="5">Involved in mitochondrial fission. Acts as an adapter protein required to form mitochondrial fission complexes. Formation of these complexes is required to promote constriction and fission of the mitochondrial compartment at a late step in mitochondrial division.</text>
</comment>
<dbReference type="Pfam" id="PF00400">
    <property type="entry name" value="WD40"/>
    <property type="match status" value="2"/>
</dbReference>
<evidence type="ECO:0000256" key="3">
    <source>
        <dbReference type="ARBA" id="ARBA00038415"/>
    </source>
</evidence>
<dbReference type="Proteomes" id="UP000249829">
    <property type="component" value="Unassembled WGS sequence"/>
</dbReference>
<dbReference type="SMART" id="SM00320">
    <property type="entry name" value="WD40"/>
    <property type="match status" value="3"/>
</dbReference>
<gene>
    <name evidence="7" type="ORF">BO99DRAFT_428001</name>
</gene>